<dbReference type="PANTHER" id="PTHR32204:SF0">
    <property type="entry name" value="ATPASE RAVA"/>
    <property type="match status" value="1"/>
</dbReference>
<feature type="domain" description="MoxR" evidence="2">
    <location>
        <begin position="111"/>
        <end position="179"/>
    </location>
</feature>
<evidence type="ECO:0000313" key="3">
    <source>
        <dbReference type="EMBL" id="GBF91390.1"/>
    </source>
</evidence>
<gene>
    <name evidence="3" type="ORF">Rsub_04130</name>
</gene>
<reference evidence="3 4" key="1">
    <citation type="journal article" date="2018" name="Sci. Rep.">
        <title>Raphidocelis subcapitata (=Pseudokirchneriella subcapitata) provides an insight into genome evolution and environmental adaptations in the Sphaeropleales.</title>
        <authorList>
            <person name="Suzuki S."/>
            <person name="Yamaguchi H."/>
            <person name="Nakajima N."/>
            <person name="Kawachi M."/>
        </authorList>
    </citation>
    <scope>NUCLEOTIDE SEQUENCE [LARGE SCALE GENOMIC DNA]</scope>
    <source>
        <strain evidence="3 4">NIES-35</strain>
    </source>
</reference>
<dbReference type="STRING" id="307507.A0A2V0P0M2"/>
<sequence length="180" mass="19553">MQTAFSAALRSPRPVAGRSGRRIANENTHCLPIPRGPVQARRQRLLARSGDDRQQFFADRDRLANQQLTSLKAAAQEYMDSVLGQLREKAAGGGGGGGAPGQVDTRQLRTKIEHAITVMQEGLVERDAEVRLLVLAALAGEHVLFIGPPGTAKSEVGRRLSALIDGTYFERLLTRFSVPE</sequence>
<feature type="region of interest" description="Disordered" evidence="1">
    <location>
        <begin position="1"/>
        <end position="25"/>
    </location>
</feature>
<comment type="caution">
    <text evidence="3">The sequence shown here is derived from an EMBL/GenBank/DDBJ whole genome shotgun (WGS) entry which is preliminary data.</text>
</comment>
<dbReference type="AlphaFoldDB" id="A0A2V0P0M2"/>
<dbReference type="InterPro" id="IPR045427">
    <property type="entry name" value="MoxR"/>
</dbReference>
<dbReference type="SUPFAM" id="SSF52540">
    <property type="entry name" value="P-loop containing nucleoside triphosphate hydrolases"/>
    <property type="match status" value="1"/>
</dbReference>
<dbReference type="OrthoDB" id="47330at2759"/>
<protein>
    <submittedName>
        <fullName evidence="3">ATPase</fullName>
    </submittedName>
</protein>
<keyword evidence="4" id="KW-1185">Reference proteome</keyword>
<evidence type="ECO:0000256" key="1">
    <source>
        <dbReference type="SAM" id="MobiDB-lite"/>
    </source>
</evidence>
<dbReference type="PANTHER" id="PTHR32204">
    <property type="entry name" value="ATPASE RAVA"/>
    <property type="match status" value="1"/>
</dbReference>
<accession>A0A2V0P0M2</accession>
<dbReference type="InterPro" id="IPR050513">
    <property type="entry name" value="RavA_ATPases"/>
</dbReference>
<dbReference type="EMBL" id="BDRX01000024">
    <property type="protein sequence ID" value="GBF91390.1"/>
    <property type="molecule type" value="Genomic_DNA"/>
</dbReference>
<evidence type="ECO:0000313" key="4">
    <source>
        <dbReference type="Proteomes" id="UP000247498"/>
    </source>
</evidence>
<dbReference type="InterPro" id="IPR027417">
    <property type="entry name" value="P-loop_NTPase"/>
</dbReference>
<name>A0A2V0P0M2_9CHLO</name>
<proteinExistence type="predicted"/>
<dbReference type="Pfam" id="PF20030">
    <property type="entry name" value="bpMoxR"/>
    <property type="match status" value="1"/>
</dbReference>
<dbReference type="Proteomes" id="UP000247498">
    <property type="component" value="Unassembled WGS sequence"/>
</dbReference>
<dbReference type="InParanoid" id="A0A2V0P0M2"/>
<dbReference type="Gene3D" id="3.40.50.300">
    <property type="entry name" value="P-loop containing nucleotide triphosphate hydrolases"/>
    <property type="match status" value="1"/>
</dbReference>
<organism evidence="3 4">
    <name type="scientific">Raphidocelis subcapitata</name>
    <dbReference type="NCBI Taxonomy" id="307507"/>
    <lineage>
        <taxon>Eukaryota</taxon>
        <taxon>Viridiplantae</taxon>
        <taxon>Chlorophyta</taxon>
        <taxon>core chlorophytes</taxon>
        <taxon>Chlorophyceae</taxon>
        <taxon>CS clade</taxon>
        <taxon>Sphaeropleales</taxon>
        <taxon>Selenastraceae</taxon>
        <taxon>Raphidocelis</taxon>
    </lineage>
</organism>
<evidence type="ECO:0000259" key="2">
    <source>
        <dbReference type="Pfam" id="PF20030"/>
    </source>
</evidence>